<evidence type="ECO:0000313" key="1">
    <source>
        <dbReference type="EMBL" id="MVA98147.1"/>
    </source>
</evidence>
<evidence type="ECO:0000313" key="2">
    <source>
        <dbReference type="Proteomes" id="UP000463224"/>
    </source>
</evidence>
<reference evidence="1 2" key="1">
    <citation type="submission" date="2019-12" db="EMBL/GenBank/DDBJ databases">
        <title>Nitratireductor arenosus sp. nov., Isolated from sea sand, Jeju island, South Korea.</title>
        <authorList>
            <person name="Kim W."/>
        </authorList>
    </citation>
    <scope>NUCLEOTIDE SEQUENCE [LARGE SCALE GENOMIC DNA]</scope>
    <source>
        <strain evidence="1 2">CAU 1489</strain>
    </source>
</reference>
<protein>
    <submittedName>
        <fullName evidence="1">Uncharacterized protein</fullName>
    </submittedName>
</protein>
<name>A0A844QGB2_9HYPH</name>
<dbReference type="AlphaFoldDB" id="A0A844QGB2"/>
<dbReference type="Proteomes" id="UP000463224">
    <property type="component" value="Unassembled WGS sequence"/>
</dbReference>
<sequence length="248" mass="26713">MDKNEPWGSYQEWHSLLDAVCIQQGHLDNMALASEMSAVSGNRSGEAFEAALKNLRNWRSGSNLPQKRNFVLLTKVLRIDAHEDVQRHWTTLYEKARKSANGATDVRSAHGDDVSKFGMETPLAMTFAALTAVAAGTIYLFQSGFEVSAEGVQAADVEYRKSVSLKVGESIVVHGARGACGGSPPAWETVAAELPELEIGTWADGSVGTRYSRKCGGPTPARGIVFNATKSGAAKIDLYGDPVRIEVK</sequence>
<comment type="caution">
    <text evidence="1">The sequence shown here is derived from an EMBL/GenBank/DDBJ whole genome shotgun (WGS) entry which is preliminary data.</text>
</comment>
<dbReference type="EMBL" id="WPHG01000003">
    <property type="protein sequence ID" value="MVA98147.1"/>
    <property type="molecule type" value="Genomic_DNA"/>
</dbReference>
<gene>
    <name evidence="1" type="ORF">GN330_12930</name>
</gene>
<organism evidence="1 2">
    <name type="scientific">Nitratireductor arenosus</name>
    <dbReference type="NCBI Taxonomy" id="2682096"/>
    <lineage>
        <taxon>Bacteria</taxon>
        <taxon>Pseudomonadati</taxon>
        <taxon>Pseudomonadota</taxon>
        <taxon>Alphaproteobacteria</taxon>
        <taxon>Hyphomicrobiales</taxon>
        <taxon>Phyllobacteriaceae</taxon>
        <taxon>Nitratireductor</taxon>
    </lineage>
</organism>
<accession>A0A844QGB2</accession>
<proteinExistence type="predicted"/>
<keyword evidence="2" id="KW-1185">Reference proteome</keyword>
<dbReference type="RefSeq" id="WP_156713117.1">
    <property type="nucleotide sequence ID" value="NZ_WPHG01000003.1"/>
</dbReference>